<dbReference type="Proteomes" id="UP000226192">
    <property type="component" value="Unassembled WGS sequence"/>
</dbReference>
<protein>
    <submittedName>
        <fullName evidence="1">Uncharacterized protein</fullName>
    </submittedName>
</protein>
<dbReference type="AlphaFoldDB" id="A0A2C5Y4S0"/>
<sequence length="160" mass="18638">MHKSLLQDFKKAYGCLNSGKRHCLFLDSEGIMLRTTWIADIVKDYLANPFVIHTPESRNGSLYPIPWTTPCSQVLRIDNYDEAYARAWPQLKGNPQKVFFEVCYYAYIWAKKGSVEGPKYRFIETKRFLGQRLWDILWTHATSTKRARIPKLDSGRVACL</sequence>
<comment type="caution">
    <text evidence="1">The sequence shown here is derived from an EMBL/GenBank/DDBJ whole genome shotgun (WGS) entry which is preliminary data.</text>
</comment>
<name>A0A2C5Y4S0_9HYPO</name>
<evidence type="ECO:0000313" key="1">
    <source>
        <dbReference type="EMBL" id="PHH61954.1"/>
    </source>
</evidence>
<accession>A0A2C5Y4S0</accession>
<reference evidence="1 2" key="1">
    <citation type="submission" date="2017-06" db="EMBL/GenBank/DDBJ databases">
        <title>Ant-infecting Ophiocordyceps genomes reveal a high diversity of potential behavioral manipulation genes and a possible major role for enterotoxins.</title>
        <authorList>
            <person name="De Bekker C."/>
            <person name="Evans H.C."/>
            <person name="Brachmann A."/>
            <person name="Hughes D.P."/>
        </authorList>
    </citation>
    <scope>NUCLEOTIDE SEQUENCE [LARGE SCALE GENOMIC DNA]</scope>
    <source>
        <strain evidence="1 2">Map64</strain>
    </source>
</reference>
<organism evidence="1 2">
    <name type="scientific">Ophiocordyceps australis</name>
    <dbReference type="NCBI Taxonomy" id="1399860"/>
    <lineage>
        <taxon>Eukaryota</taxon>
        <taxon>Fungi</taxon>
        <taxon>Dikarya</taxon>
        <taxon>Ascomycota</taxon>
        <taxon>Pezizomycotina</taxon>
        <taxon>Sordariomycetes</taxon>
        <taxon>Hypocreomycetidae</taxon>
        <taxon>Hypocreales</taxon>
        <taxon>Ophiocordycipitaceae</taxon>
        <taxon>Ophiocordyceps</taxon>
    </lineage>
</organism>
<evidence type="ECO:0000313" key="2">
    <source>
        <dbReference type="Proteomes" id="UP000226192"/>
    </source>
</evidence>
<dbReference type="OrthoDB" id="5138090at2759"/>
<keyword evidence="2" id="KW-1185">Reference proteome</keyword>
<proteinExistence type="predicted"/>
<dbReference type="EMBL" id="NJET01000086">
    <property type="protein sequence ID" value="PHH61954.1"/>
    <property type="molecule type" value="Genomic_DNA"/>
</dbReference>
<gene>
    <name evidence="1" type="ORF">CDD81_7703</name>
</gene>